<evidence type="ECO:0000313" key="13">
    <source>
        <dbReference type="Proteomes" id="UP001326613"/>
    </source>
</evidence>
<dbReference type="RefSeq" id="WP_323738075.1">
    <property type="nucleotide sequence ID" value="NZ_CP112932.1"/>
</dbReference>
<evidence type="ECO:0000256" key="2">
    <source>
        <dbReference type="ARBA" id="ARBA00012980"/>
    </source>
</evidence>
<comment type="catalytic activity">
    <reaction evidence="10">
        <text>dTMP + ATP = dTDP + ADP</text>
        <dbReference type="Rhea" id="RHEA:13517"/>
        <dbReference type="ChEBI" id="CHEBI:30616"/>
        <dbReference type="ChEBI" id="CHEBI:58369"/>
        <dbReference type="ChEBI" id="CHEBI:63528"/>
        <dbReference type="ChEBI" id="CHEBI:456216"/>
        <dbReference type="EC" id="2.7.4.9"/>
    </reaction>
</comment>
<dbReference type="EC" id="2.7.4.9" evidence="2"/>
<protein>
    <recommendedName>
        <fullName evidence="3">Thymidylate kinase</fullName>
        <ecNumber evidence="2">2.7.4.9</ecNumber>
    </recommendedName>
    <alternativeName>
        <fullName evidence="9">dTMP kinase</fullName>
    </alternativeName>
</protein>
<feature type="domain" description="Thymidylate kinase-like" evidence="11">
    <location>
        <begin position="2"/>
        <end position="127"/>
    </location>
</feature>
<organism evidence="12 13">
    <name type="scientific">Candidatus Trichorickettsia mobilis</name>
    <dbReference type="NCBI Taxonomy" id="1346319"/>
    <lineage>
        <taxon>Bacteria</taxon>
        <taxon>Pseudomonadati</taxon>
        <taxon>Pseudomonadota</taxon>
        <taxon>Alphaproteobacteria</taxon>
        <taxon>Rickettsiales</taxon>
        <taxon>Rickettsiaceae</taxon>
        <taxon>Rickettsieae</taxon>
        <taxon>Candidatus Trichorickettsia</taxon>
    </lineage>
</organism>
<dbReference type="CDD" id="cd01672">
    <property type="entry name" value="TMPK"/>
    <property type="match status" value="1"/>
</dbReference>
<dbReference type="InterPro" id="IPR018095">
    <property type="entry name" value="Thymidylate_kin_CS"/>
</dbReference>
<evidence type="ECO:0000256" key="5">
    <source>
        <dbReference type="ARBA" id="ARBA00022727"/>
    </source>
</evidence>
<keyword evidence="4" id="KW-0808">Transferase</keyword>
<keyword evidence="8" id="KW-0067">ATP-binding</keyword>
<keyword evidence="5" id="KW-0545">Nucleotide biosynthesis</keyword>
<sequence length="131" mass="15163">MLFDYLESRNIKVVLTREIGGVNTAEAIRNIVVNQELLPMSELMLVMAARFEHVNKLILPKLQDGYWVICDRFIDSTACYQWLVQDIGAERIYQLHQQLISNLLPDLTFFIDIEPTKALPRALSRNDTNKI</sequence>
<evidence type="ECO:0000256" key="4">
    <source>
        <dbReference type="ARBA" id="ARBA00022679"/>
    </source>
</evidence>
<evidence type="ECO:0000256" key="7">
    <source>
        <dbReference type="ARBA" id="ARBA00022777"/>
    </source>
</evidence>
<reference evidence="12 13" key="1">
    <citation type="submission" date="2022-10" db="EMBL/GenBank/DDBJ databases">
        <title>Host association and intracellularity evolved multiple times independently in the Rickettsiales.</title>
        <authorList>
            <person name="Castelli M."/>
            <person name="Nardi T."/>
            <person name="Gammuto L."/>
            <person name="Bellinzona G."/>
            <person name="Sabaneyeva E."/>
            <person name="Potekhin A."/>
            <person name="Serra V."/>
            <person name="Petroni G."/>
            <person name="Sassera D."/>
        </authorList>
    </citation>
    <scope>NUCLEOTIDE SEQUENCE [LARGE SCALE GENOMIC DNA]</scope>
    <source>
        <strain evidence="12 13">Kr 154-4</strain>
    </source>
</reference>
<accession>A0ABZ0UTE6</accession>
<dbReference type="PANTHER" id="PTHR10344">
    <property type="entry name" value="THYMIDYLATE KINASE"/>
    <property type="match status" value="1"/>
</dbReference>
<keyword evidence="13" id="KW-1185">Reference proteome</keyword>
<dbReference type="EMBL" id="CP112932">
    <property type="protein sequence ID" value="WPY01292.1"/>
    <property type="molecule type" value="Genomic_DNA"/>
</dbReference>
<evidence type="ECO:0000256" key="1">
    <source>
        <dbReference type="ARBA" id="ARBA00009776"/>
    </source>
</evidence>
<dbReference type="Proteomes" id="UP001326613">
    <property type="component" value="Chromosome"/>
</dbReference>
<dbReference type="Pfam" id="PF02223">
    <property type="entry name" value="Thymidylate_kin"/>
    <property type="match status" value="1"/>
</dbReference>
<dbReference type="NCBIfam" id="TIGR00041">
    <property type="entry name" value="DTMP_kinase"/>
    <property type="match status" value="1"/>
</dbReference>
<dbReference type="InterPro" id="IPR027417">
    <property type="entry name" value="P-loop_NTPase"/>
</dbReference>
<name>A0ABZ0UTE6_9RICK</name>
<dbReference type="InterPro" id="IPR018094">
    <property type="entry name" value="Thymidylate_kinase"/>
</dbReference>
<evidence type="ECO:0000256" key="3">
    <source>
        <dbReference type="ARBA" id="ARBA00017144"/>
    </source>
</evidence>
<evidence type="ECO:0000256" key="6">
    <source>
        <dbReference type="ARBA" id="ARBA00022741"/>
    </source>
</evidence>
<dbReference type="GO" id="GO:0016301">
    <property type="term" value="F:kinase activity"/>
    <property type="evidence" value="ECO:0007669"/>
    <property type="project" value="UniProtKB-KW"/>
</dbReference>
<keyword evidence="7 12" id="KW-0418">Kinase</keyword>
<dbReference type="Gene3D" id="3.40.50.300">
    <property type="entry name" value="P-loop containing nucleotide triphosphate hydrolases"/>
    <property type="match status" value="1"/>
</dbReference>
<evidence type="ECO:0000259" key="11">
    <source>
        <dbReference type="Pfam" id="PF02223"/>
    </source>
</evidence>
<dbReference type="PROSITE" id="PS01331">
    <property type="entry name" value="THYMIDYLATE_KINASE"/>
    <property type="match status" value="1"/>
</dbReference>
<dbReference type="PANTHER" id="PTHR10344:SF4">
    <property type="entry name" value="UMP-CMP KINASE 2, MITOCHONDRIAL"/>
    <property type="match status" value="1"/>
</dbReference>
<proteinExistence type="inferred from homology"/>
<gene>
    <name evidence="12" type="ORF">Trichorick_01202</name>
</gene>
<evidence type="ECO:0000313" key="12">
    <source>
        <dbReference type="EMBL" id="WPY01292.1"/>
    </source>
</evidence>
<evidence type="ECO:0000256" key="9">
    <source>
        <dbReference type="ARBA" id="ARBA00029962"/>
    </source>
</evidence>
<comment type="similarity">
    <text evidence="1">Belongs to the thymidylate kinase family.</text>
</comment>
<evidence type="ECO:0000256" key="8">
    <source>
        <dbReference type="ARBA" id="ARBA00022840"/>
    </source>
</evidence>
<dbReference type="InterPro" id="IPR039430">
    <property type="entry name" value="Thymidylate_kin-like_dom"/>
</dbReference>
<evidence type="ECO:0000256" key="10">
    <source>
        <dbReference type="ARBA" id="ARBA00048743"/>
    </source>
</evidence>
<dbReference type="SUPFAM" id="SSF52540">
    <property type="entry name" value="P-loop containing nucleoside triphosphate hydrolases"/>
    <property type="match status" value="1"/>
</dbReference>
<keyword evidence="6" id="KW-0547">Nucleotide-binding</keyword>